<accession>A0A1L4BUZ7</accession>
<dbReference type="OrthoDB" id="7060256at2"/>
<dbReference type="STRING" id="573570.F7310_10040"/>
<dbReference type="KEGG" id="frx:F7310_10040"/>
<name>A0A1L4BUZ7_9GAMM</name>
<dbReference type="NCBIfam" id="NF041244">
    <property type="entry name" value="IglI_fam"/>
    <property type="match status" value="1"/>
</dbReference>
<reference evidence="2 3" key="1">
    <citation type="journal article" date="2016" name="Appl. Environ. Microbiol.">
        <title>Whole genome relationships among Francisella bacteria of diverse origin define new species and provide specific regions for detection.</title>
        <authorList>
            <person name="Challacombe J.F."/>
            <person name="Petersen J.M."/>
            <person name="Gallegos-Graves V."/>
            <person name="Hodge D."/>
            <person name="Pillai S."/>
            <person name="Kuske C.R."/>
        </authorList>
    </citation>
    <scope>NUCLEOTIDE SEQUENCE [LARGE SCALE GENOMIC DNA]</scope>
    <source>
        <strain evidence="3">TX07-7310</strain>
    </source>
</reference>
<evidence type="ECO:0000256" key="1">
    <source>
        <dbReference type="SAM" id="MobiDB-lite"/>
    </source>
</evidence>
<feature type="compositionally biased region" description="Polar residues" evidence="1">
    <location>
        <begin position="315"/>
        <end position="329"/>
    </location>
</feature>
<gene>
    <name evidence="2" type="ORF">F7310_10040</name>
</gene>
<sequence length="337" mass="39663">MLDLINKVKNEEEVCYRAEVSEFEAIYAALENEEYLNVKDLSLEQIDKGCLDPRYVIYTEFGYWYESTSFNVNSEILAEIVQVHQFFLEKIEEGKVRPKVYLAIVEWLHASMLAHAKFIKSNPDIYFEEDKLALDNAFEEYISFIKANFTDINITQVYQLKDVYKTFQVMQEVEEVDEVEADQCDEISDIKEDENLSLSSNSIYVSDEWSKLLRNIKIYRKLVNEKSWLKAAVVYQVINTALKDFDPTKYFPETFYPYLKDTANAYDHLMHQLSLSNHPLWLMLSQMFNSDPESFSTDESLGGIREILVRQINNNPQDDSQQYETTMNNDEQDQLNW</sequence>
<dbReference type="Proteomes" id="UP000184222">
    <property type="component" value="Chromosome"/>
</dbReference>
<feature type="region of interest" description="Disordered" evidence="1">
    <location>
        <begin position="315"/>
        <end position="337"/>
    </location>
</feature>
<dbReference type="EMBL" id="CP016796">
    <property type="protein sequence ID" value="API87669.1"/>
    <property type="molecule type" value="Genomic_DNA"/>
</dbReference>
<proteinExistence type="predicted"/>
<dbReference type="AlphaFoldDB" id="A0A1L4BUZ7"/>
<organism evidence="2 3">
    <name type="scientific">Francisella uliginis</name>
    <dbReference type="NCBI Taxonomy" id="573570"/>
    <lineage>
        <taxon>Bacteria</taxon>
        <taxon>Pseudomonadati</taxon>
        <taxon>Pseudomonadota</taxon>
        <taxon>Gammaproteobacteria</taxon>
        <taxon>Thiotrichales</taxon>
        <taxon>Francisellaceae</taxon>
        <taxon>Francisella</taxon>
    </lineage>
</organism>
<evidence type="ECO:0000313" key="3">
    <source>
        <dbReference type="Proteomes" id="UP000184222"/>
    </source>
</evidence>
<dbReference type="RefSeq" id="WP_072713446.1">
    <property type="nucleotide sequence ID" value="NZ_CP016796.1"/>
</dbReference>
<keyword evidence="3" id="KW-1185">Reference proteome</keyword>
<protein>
    <submittedName>
        <fullName evidence="2">Uncharacterized protein</fullName>
    </submittedName>
</protein>
<evidence type="ECO:0000313" key="2">
    <source>
        <dbReference type="EMBL" id="API87669.1"/>
    </source>
</evidence>